<dbReference type="EMBL" id="CAFBMX010000009">
    <property type="protein sequence ID" value="CAB4940033.1"/>
    <property type="molecule type" value="Genomic_DNA"/>
</dbReference>
<sequence length="291" mass="32054">MATLSDEVRASCAAIAATARSVRIDTEALAALDPGPPPALDRERHYLEGAAPDVAAYFLTLDTVNFGSGWFPTLRKRRGSSGYFTVAWALADRFRDAGPWSNAQLRTLRTEEIADTLGQPRDHELMALYAQALRDLGRFLGDRHALDLVALAGGSASALARTLADGMAFYDDRAFYKRAQIVPSNLALAGVAHFDDLDRLTIFADNLVPHVLRHQGVLVYEERLAAHIDAGRPLRPGAQEREIRACAVHACALIAARLGLSEQELDHRLWMLGQRPEIKAHPRHRCRCVAY</sequence>
<dbReference type="PANTHER" id="PTHR21314:SF0">
    <property type="entry name" value="QUEUOSINE 5'-PHOSPHATE N-GLYCOSYLASE_HYDROLASE"/>
    <property type="match status" value="1"/>
</dbReference>
<evidence type="ECO:0000256" key="4">
    <source>
        <dbReference type="ARBA" id="ARBA00035393"/>
    </source>
</evidence>
<evidence type="ECO:0000256" key="3">
    <source>
        <dbReference type="ARBA" id="ARBA00035306"/>
    </source>
</evidence>
<dbReference type="GO" id="GO:0016787">
    <property type="term" value="F:hydrolase activity"/>
    <property type="evidence" value="ECO:0007669"/>
    <property type="project" value="UniProtKB-KW"/>
</dbReference>
<dbReference type="Pfam" id="PF10343">
    <property type="entry name" value="Q_salvage"/>
    <property type="match status" value="1"/>
</dbReference>
<protein>
    <recommendedName>
        <fullName evidence="3">Queuosine 5'-phosphate N-glycosylase/hydrolase</fullName>
    </recommendedName>
    <alternativeName>
        <fullName evidence="4">Queuosine-nucleotide N-glycosylase/hydrolase</fullName>
    </alternativeName>
</protein>
<accession>A0A6J7J9H9</accession>
<comment type="catalytic activity">
    <reaction evidence="5">
        <text>queuosine 5'-phosphate + H2O = queuine + D-ribose 5-phosphate</text>
        <dbReference type="Rhea" id="RHEA:75387"/>
        <dbReference type="ChEBI" id="CHEBI:15377"/>
        <dbReference type="ChEBI" id="CHEBI:17433"/>
        <dbReference type="ChEBI" id="CHEBI:78346"/>
        <dbReference type="ChEBI" id="CHEBI:194371"/>
    </reaction>
    <physiologicalReaction direction="left-to-right" evidence="5">
        <dbReference type="Rhea" id="RHEA:75388"/>
    </physiologicalReaction>
</comment>
<dbReference type="PANTHER" id="PTHR21314">
    <property type="entry name" value="QUEUOSINE 5'-PHOSPHATE N-GLYCOSYLASE_HYDROLASE-RELATED"/>
    <property type="match status" value="1"/>
</dbReference>
<evidence type="ECO:0000256" key="2">
    <source>
        <dbReference type="ARBA" id="ARBA00035119"/>
    </source>
</evidence>
<comment type="similarity">
    <text evidence="2">Belongs to the QNG1 protein family.</text>
</comment>
<dbReference type="GO" id="GO:0006400">
    <property type="term" value="P:tRNA modification"/>
    <property type="evidence" value="ECO:0007669"/>
    <property type="project" value="TreeGrafter"/>
</dbReference>
<keyword evidence="1" id="KW-0378">Hydrolase</keyword>
<evidence type="ECO:0000256" key="1">
    <source>
        <dbReference type="ARBA" id="ARBA00022801"/>
    </source>
</evidence>
<organism evidence="6">
    <name type="scientific">freshwater metagenome</name>
    <dbReference type="NCBI Taxonomy" id="449393"/>
    <lineage>
        <taxon>unclassified sequences</taxon>
        <taxon>metagenomes</taxon>
        <taxon>ecological metagenomes</taxon>
    </lineage>
</organism>
<dbReference type="InterPro" id="IPR019438">
    <property type="entry name" value="Q_salvage"/>
</dbReference>
<reference evidence="6" key="1">
    <citation type="submission" date="2020-05" db="EMBL/GenBank/DDBJ databases">
        <authorList>
            <person name="Chiriac C."/>
            <person name="Salcher M."/>
            <person name="Ghai R."/>
            <person name="Kavagutti S V."/>
        </authorList>
    </citation>
    <scope>NUCLEOTIDE SEQUENCE</scope>
</reference>
<evidence type="ECO:0000313" key="6">
    <source>
        <dbReference type="EMBL" id="CAB4940033.1"/>
    </source>
</evidence>
<dbReference type="AlphaFoldDB" id="A0A6J7J9H9"/>
<gene>
    <name evidence="6" type="ORF">UFOPK3674_01766</name>
</gene>
<name>A0A6J7J9H9_9ZZZZ</name>
<evidence type="ECO:0000256" key="5">
    <source>
        <dbReference type="ARBA" id="ARBA00048204"/>
    </source>
</evidence>
<proteinExistence type="inferred from homology"/>